<dbReference type="PROSITE" id="PS51257">
    <property type="entry name" value="PROKAR_LIPOPROTEIN"/>
    <property type="match status" value="1"/>
</dbReference>
<evidence type="ECO:0000259" key="1">
    <source>
        <dbReference type="Pfam" id="PF09603"/>
    </source>
</evidence>
<organism evidence="2">
    <name type="scientific">mine drainage metagenome</name>
    <dbReference type="NCBI Taxonomy" id="410659"/>
    <lineage>
        <taxon>unclassified sequences</taxon>
        <taxon>metagenomes</taxon>
        <taxon>ecological metagenomes</taxon>
    </lineage>
</organism>
<protein>
    <submittedName>
        <fullName evidence="2">Fibrobacter succinogenes major domain (Fib_succ_major)</fullName>
    </submittedName>
</protein>
<comment type="caution">
    <text evidence="2">The sequence shown here is derived from an EMBL/GenBank/DDBJ whole genome shotgun (WGS) entry which is preliminary data.</text>
</comment>
<accession>A0A1J5PR83</accession>
<dbReference type="InterPro" id="IPR011871">
    <property type="entry name" value="Fib_succ_major"/>
</dbReference>
<dbReference type="Pfam" id="PF09603">
    <property type="entry name" value="Fib_succ_major"/>
    <property type="match status" value="1"/>
</dbReference>
<proteinExistence type="predicted"/>
<dbReference type="NCBIfam" id="TIGR02145">
    <property type="entry name" value="Fib_succ_major"/>
    <property type="match status" value="1"/>
</dbReference>
<sequence>MKKPLCHAIVSVIVLIGCSKKHTISPLPTPVIINGTSYPTVVIGNQTWTSMNYDGAGGMSLNNDPTQDLVYGKYYTVAESQSVQLPTGWRIPTANDFITLHNTVGGKQLAAGQEIVTDSTQLKLMSTTGWYGAGGSNTSGFNALPAGCYHQQYSYPSPSVFEGQQVTAVFLTSTQQSSTLLATSFFLYQQIHFFECGFPAYITSPTDRASLRFVRDN</sequence>
<dbReference type="EMBL" id="MLJW01002785">
    <property type="protein sequence ID" value="OIQ73666.1"/>
    <property type="molecule type" value="Genomic_DNA"/>
</dbReference>
<reference evidence="2" key="1">
    <citation type="submission" date="2016-10" db="EMBL/GenBank/DDBJ databases">
        <title>Sequence of Gallionella enrichment culture.</title>
        <authorList>
            <person name="Poehlein A."/>
            <person name="Muehling M."/>
            <person name="Daniel R."/>
        </authorList>
    </citation>
    <scope>NUCLEOTIDE SEQUENCE</scope>
</reference>
<dbReference type="AlphaFoldDB" id="A0A1J5PR83"/>
<feature type="domain" description="Fibrobacter succinogenes major paralogous" evidence="1">
    <location>
        <begin position="42"/>
        <end position="214"/>
    </location>
</feature>
<gene>
    <name evidence="2" type="ORF">GALL_446950</name>
</gene>
<name>A0A1J5PR83_9ZZZZ</name>
<evidence type="ECO:0000313" key="2">
    <source>
        <dbReference type="EMBL" id="OIQ73666.1"/>
    </source>
</evidence>